<accession>A0A2T6ZGP8</accession>
<comment type="caution">
    <text evidence="1">The sequence shown here is derived from an EMBL/GenBank/DDBJ whole genome shotgun (WGS) entry which is preliminary data.</text>
</comment>
<organism evidence="1 2">
    <name type="scientific">Tuber borchii</name>
    <name type="common">White truffle</name>
    <dbReference type="NCBI Taxonomy" id="42251"/>
    <lineage>
        <taxon>Eukaryota</taxon>
        <taxon>Fungi</taxon>
        <taxon>Dikarya</taxon>
        <taxon>Ascomycota</taxon>
        <taxon>Pezizomycotina</taxon>
        <taxon>Pezizomycetes</taxon>
        <taxon>Pezizales</taxon>
        <taxon>Tuberaceae</taxon>
        <taxon>Tuber</taxon>
    </lineage>
</organism>
<protein>
    <recommendedName>
        <fullName evidence="3">C2H2-type domain-containing protein</fullName>
    </recommendedName>
</protein>
<dbReference type="EMBL" id="NESQ01000280">
    <property type="protein sequence ID" value="PUU74668.1"/>
    <property type="molecule type" value="Genomic_DNA"/>
</dbReference>
<dbReference type="Proteomes" id="UP000244722">
    <property type="component" value="Unassembled WGS sequence"/>
</dbReference>
<feature type="non-terminal residue" evidence="1">
    <location>
        <position position="196"/>
    </location>
</feature>
<gene>
    <name evidence="1" type="ORF">B9Z19DRAFT_1110520</name>
</gene>
<evidence type="ECO:0008006" key="3">
    <source>
        <dbReference type="Google" id="ProtNLM"/>
    </source>
</evidence>
<dbReference type="OrthoDB" id="5305647at2759"/>
<evidence type="ECO:0000313" key="1">
    <source>
        <dbReference type="EMBL" id="PUU74668.1"/>
    </source>
</evidence>
<dbReference type="AlphaFoldDB" id="A0A2T6ZGP8"/>
<proteinExistence type="predicted"/>
<sequence>MDHVTQSYRSVAATVNPVIGGPSTPLALQEFSLISFDNSGYRQPLPPGLGDLPLYPDDDGYFSINGSLDSTDFSPQTTLASISHDNQSTFNPMITDILGFPAESPHVTPDPHSAHLNADTVCSGSRARSESRRYCCREPGCTWRSSFPTKQALDRHHEVKHLDKHVDCPIPGCERVGDKGIKRKDNLPAHIWNKHK</sequence>
<keyword evidence="2" id="KW-1185">Reference proteome</keyword>
<reference evidence="1 2" key="1">
    <citation type="submission" date="2017-04" db="EMBL/GenBank/DDBJ databases">
        <title>Draft genome sequence of Tuber borchii Vittad., a whitish edible truffle.</title>
        <authorList>
            <consortium name="DOE Joint Genome Institute"/>
            <person name="Murat C."/>
            <person name="Kuo A."/>
            <person name="Barry K.W."/>
            <person name="Clum A."/>
            <person name="Dockter R.B."/>
            <person name="Fauchery L."/>
            <person name="Iotti M."/>
            <person name="Kohler A."/>
            <person name="Labutti K."/>
            <person name="Lindquist E.A."/>
            <person name="Lipzen A."/>
            <person name="Ohm R.A."/>
            <person name="Wang M."/>
            <person name="Grigoriev I.V."/>
            <person name="Zambonelli A."/>
            <person name="Martin F.M."/>
        </authorList>
    </citation>
    <scope>NUCLEOTIDE SEQUENCE [LARGE SCALE GENOMIC DNA]</scope>
    <source>
        <strain evidence="1 2">Tbo3840</strain>
    </source>
</reference>
<name>A0A2T6ZGP8_TUBBO</name>
<evidence type="ECO:0000313" key="2">
    <source>
        <dbReference type="Proteomes" id="UP000244722"/>
    </source>
</evidence>